<evidence type="ECO:0000256" key="1">
    <source>
        <dbReference type="ARBA" id="ARBA00022490"/>
    </source>
</evidence>
<evidence type="ECO:0000259" key="7">
    <source>
        <dbReference type="PROSITE" id="PS50122"/>
    </source>
</evidence>
<evidence type="ECO:0000256" key="5">
    <source>
        <dbReference type="ARBA" id="ARBA00048267"/>
    </source>
</evidence>
<dbReference type="PANTHER" id="PTHR42872:SF6">
    <property type="entry name" value="PROTEIN-GLUTAMATE METHYLESTERASE_PROTEIN-GLUTAMINE GLUTAMINASE"/>
    <property type="match status" value="1"/>
</dbReference>
<dbReference type="AlphaFoldDB" id="A0A3B1AY40"/>
<keyword evidence="3 8" id="KW-0378">Hydrolase</keyword>
<dbReference type="EMBL" id="UOFX01000080">
    <property type="protein sequence ID" value="VAX10999.1"/>
    <property type="molecule type" value="Genomic_DNA"/>
</dbReference>
<dbReference type="SUPFAM" id="SSF52172">
    <property type="entry name" value="CheY-like"/>
    <property type="match status" value="1"/>
</dbReference>
<dbReference type="SMART" id="SM00448">
    <property type="entry name" value="REC"/>
    <property type="match status" value="1"/>
</dbReference>
<dbReference type="Gene3D" id="3.40.50.180">
    <property type="entry name" value="Methylesterase CheB, C-terminal domain"/>
    <property type="match status" value="1"/>
</dbReference>
<dbReference type="GO" id="GO:0006935">
    <property type="term" value="P:chemotaxis"/>
    <property type="evidence" value="ECO:0007669"/>
    <property type="project" value="UniProtKB-KW"/>
</dbReference>
<proteinExistence type="predicted"/>
<evidence type="ECO:0000256" key="3">
    <source>
        <dbReference type="ARBA" id="ARBA00022801"/>
    </source>
</evidence>
<dbReference type="PIRSF" id="PIRSF000876">
    <property type="entry name" value="RR_chemtxs_CheB"/>
    <property type="match status" value="1"/>
</dbReference>
<evidence type="ECO:0000256" key="2">
    <source>
        <dbReference type="ARBA" id="ARBA00022500"/>
    </source>
</evidence>
<dbReference type="GO" id="GO:0000156">
    <property type="term" value="F:phosphorelay response regulator activity"/>
    <property type="evidence" value="ECO:0007669"/>
    <property type="project" value="InterPro"/>
</dbReference>
<dbReference type="EC" id="3.1.1.61" evidence="4"/>
<keyword evidence="1" id="KW-0963">Cytoplasm</keyword>
<feature type="domain" description="Response regulatory" evidence="6">
    <location>
        <begin position="5"/>
        <end position="122"/>
    </location>
</feature>
<gene>
    <name evidence="8" type="ORF">MNBD_GAMMA26-1826</name>
</gene>
<feature type="domain" description="CheB-type methylesterase" evidence="7">
    <location>
        <begin position="156"/>
        <end position="349"/>
    </location>
</feature>
<organism evidence="8">
    <name type="scientific">hydrothermal vent metagenome</name>
    <dbReference type="NCBI Taxonomy" id="652676"/>
    <lineage>
        <taxon>unclassified sequences</taxon>
        <taxon>metagenomes</taxon>
        <taxon>ecological metagenomes</taxon>
    </lineage>
</organism>
<dbReference type="GO" id="GO:0005737">
    <property type="term" value="C:cytoplasm"/>
    <property type="evidence" value="ECO:0007669"/>
    <property type="project" value="InterPro"/>
</dbReference>
<dbReference type="PANTHER" id="PTHR42872">
    <property type="entry name" value="PROTEIN-GLUTAMATE METHYLESTERASE/PROTEIN-GLUTAMINE GLUTAMINASE"/>
    <property type="match status" value="1"/>
</dbReference>
<name>A0A3B1AY40_9ZZZZ</name>
<dbReference type="InterPro" id="IPR000673">
    <property type="entry name" value="Sig_transdc_resp-reg_Me-estase"/>
</dbReference>
<comment type="catalytic activity">
    <reaction evidence="5">
        <text>[protein]-L-glutamate 5-O-methyl ester + H2O = L-glutamyl-[protein] + methanol + H(+)</text>
        <dbReference type="Rhea" id="RHEA:23236"/>
        <dbReference type="Rhea" id="RHEA-COMP:10208"/>
        <dbReference type="Rhea" id="RHEA-COMP:10311"/>
        <dbReference type="ChEBI" id="CHEBI:15377"/>
        <dbReference type="ChEBI" id="CHEBI:15378"/>
        <dbReference type="ChEBI" id="CHEBI:17790"/>
        <dbReference type="ChEBI" id="CHEBI:29973"/>
        <dbReference type="ChEBI" id="CHEBI:82795"/>
        <dbReference type="EC" id="3.1.1.61"/>
    </reaction>
</comment>
<evidence type="ECO:0000313" key="8">
    <source>
        <dbReference type="EMBL" id="VAX10999.1"/>
    </source>
</evidence>
<sequence>MSPKKLLIVDDSPMVRRSIAELFAGDGLFAVVGEAENGVEALHAVTQLKPDVITMDISMPGMDGLTAVKHIMIKSPTPIVMISSLTHEGAAVTFDALRYGAVDIISKPSAVGNHIGMDEQAADIRSKIEFASDVEVEAIKYIRQRLPASATASEVPNAAPQRVVALGAAEGGYGALLKIIPQLRAGSCSAYMVTLYASPSHIEAFASYLNRYSDLTVKVAEHDDVLRPGVCYLNAGSSYMSLHQYGSSLVLHVSPAPFASRKGSIDMMFFSVADVMEAGSVGVVLSGCGVDGTEGLEEVIRMGGRGIVQDQKTALSRGMIESACQLCLSAELMADRDIASFLQNYKTHEQGA</sequence>
<dbReference type="GO" id="GO:0008984">
    <property type="term" value="F:protein-glutamate methylesterase activity"/>
    <property type="evidence" value="ECO:0007669"/>
    <property type="project" value="UniProtKB-EC"/>
</dbReference>
<dbReference type="SUPFAM" id="SSF52738">
    <property type="entry name" value="Methylesterase CheB, C-terminal domain"/>
    <property type="match status" value="1"/>
</dbReference>
<keyword evidence="2" id="KW-0145">Chemotaxis</keyword>
<dbReference type="Pfam" id="PF00072">
    <property type="entry name" value="Response_reg"/>
    <property type="match status" value="1"/>
</dbReference>
<dbReference type="Pfam" id="PF01339">
    <property type="entry name" value="CheB_methylest"/>
    <property type="match status" value="1"/>
</dbReference>
<protein>
    <recommendedName>
        <fullName evidence="4">protein-glutamate methylesterase</fullName>
        <ecNumber evidence="4">3.1.1.61</ecNumber>
    </recommendedName>
</protein>
<dbReference type="PROSITE" id="PS50122">
    <property type="entry name" value="CHEB"/>
    <property type="match status" value="1"/>
</dbReference>
<dbReference type="InterPro" id="IPR008248">
    <property type="entry name" value="CheB-like"/>
</dbReference>
<evidence type="ECO:0000256" key="4">
    <source>
        <dbReference type="ARBA" id="ARBA00039140"/>
    </source>
</evidence>
<dbReference type="CDD" id="cd17541">
    <property type="entry name" value="REC_CheB-like"/>
    <property type="match status" value="1"/>
</dbReference>
<dbReference type="PROSITE" id="PS50110">
    <property type="entry name" value="RESPONSE_REGULATORY"/>
    <property type="match status" value="1"/>
</dbReference>
<evidence type="ECO:0000259" key="6">
    <source>
        <dbReference type="PROSITE" id="PS50110"/>
    </source>
</evidence>
<dbReference type="InterPro" id="IPR011006">
    <property type="entry name" value="CheY-like_superfamily"/>
</dbReference>
<dbReference type="InterPro" id="IPR035909">
    <property type="entry name" value="CheB_C"/>
</dbReference>
<reference evidence="8" key="1">
    <citation type="submission" date="2018-06" db="EMBL/GenBank/DDBJ databases">
        <authorList>
            <person name="Zhirakovskaya E."/>
        </authorList>
    </citation>
    <scope>NUCLEOTIDE SEQUENCE</scope>
</reference>
<dbReference type="Gene3D" id="3.40.50.2300">
    <property type="match status" value="1"/>
</dbReference>
<accession>A0A3B1AY40</accession>
<dbReference type="InterPro" id="IPR001789">
    <property type="entry name" value="Sig_transdc_resp-reg_receiver"/>
</dbReference>